<dbReference type="InterPro" id="IPR036291">
    <property type="entry name" value="NAD(P)-bd_dom_sf"/>
</dbReference>
<dbReference type="AlphaFoldDB" id="A0A372ENJ5"/>
<keyword evidence="4" id="KW-1185">Reference proteome</keyword>
<dbReference type="Gene3D" id="3.40.50.720">
    <property type="entry name" value="NAD(P)-binding Rossmann-like Domain"/>
    <property type="match status" value="1"/>
</dbReference>
<dbReference type="SUPFAM" id="SSF51735">
    <property type="entry name" value="NAD(P)-binding Rossmann-fold domains"/>
    <property type="match status" value="1"/>
</dbReference>
<sequence>MKIEGQAALVTGGGSGLGEATARELARLGAKVAVLDVNLEGAQRVAQDIGGIAVKCDVTDTASVQAALDTAAAAHGPARLLMNIAGIGTAKRVVQKDGSAAPLDDFAKVIQVNLIGTYNASRLFAAACAKLDALEDGERGVMLFTASVAAFDGQVGQQAYSASKGGLVGMTLPMARDLAQHGIRVCTIAPGLFSTPLMRQLPDAVQASLAASIPFPPRLGKPEEFAALAAHIVTNTHLNGEVIRLDGALRMAPR</sequence>
<dbReference type="EMBL" id="QVLS01000002">
    <property type="protein sequence ID" value="RFP81237.1"/>
    <property type="molecule type" value="Genomic_DNA"/>
</dbReference>
<dbReference type="Proteomes" id="UP000261931">
    <property type="component" value="Unassembled WGS sequence"/>
</dbReference>
<dbReference type="GO" id="GO:0016491">
    <property type="term" value="F:oxidoreductase activity"/>
    <property type="evidence" value="ECO:0007669"/>
    <property type="project" value="UniProtKB-KW"/>
</dbReference>
<dbReference type="InterPro" id="IPR020904">
    <property type="entry name" value="Sc_DH/Rdtase_CS"/>
</dbReference>
<gene>
    <name evidence="3" type="ORF">DY262_05580</name>
</gene>
<dbReference type="PROSITE" id="PS00061">
    <property type="entry name" value="ADH_SHORT"/>
    <property type="match status" value="1"/>
</dbReference>
<dbReference type="PANTHER" id="PTHR43658:SF8">
    <property type="entry name" value="17-BETA-HYDROXYSTEROID DEHYDROGENASE 14-RELATED"/>
    <property type="match status" value="1"/>
</dbReference>
<dbReference type="PRINTS" id="PR00081">
    <property type="entry name" value="GDHRDH"/>
</dbReference>
<dbReference type="InterPro" id="IPR002347">
    <property type="entry name" value="SDR_fam"/>
</dbReference>
<evidence type="ECO:0000313" key="4">
    <source>
        <dbReference type="Proteomes" id="UP000261931"/>
    </source>
</evidence>
<organism evidence="3 4">
    <name type="scientific">Hydrogenophaga borbori</name>
    <dbReference type="NCBI Taxonomy" id="2294117"/>
    <lineage>
        <taxon>Bacteria</taxon>
        <taxon>Pseudomonadati</taxon>
        <taxon>Pseudomonadota</taxon>
        <taxon>Betaproteobacteria</taxon>
        <taxon>Burkholderiales</taxon>
        <taxon>Comamonadaceae</taxon>
        <taxon>Hydrogenophaga</taxon>
    </lineage>
</organism>
<comment type="similarity">
    <text evidence="2">Belongs to the short-chain dehydrogenases/reductases (SDR) family.</text>
</comment>
<dbReference type="PRINTS" id="PR00080">
    <property type="entry name" value="SDRFAMILY"/>
</dbReference>
<evidence type="ECO:0000256" key="1">
    <source>
        <dbReference type="ARBA" id="ARBA00023002"/>
    </source>
</evidence>
<dbReference type="RefSeq" id="WP_116957949.1">
    <property type="nucleotide sequence ID" value="NZ_JBBCKC010000065.1"/>
</dbReference>
<reference evidence="3 4" key="1">
    <citation type="submission" date="2018-08" db="EMBL/GenBank/DDBJ databases">
        <title>Hydrogenophaga sp. LA-38 isolated from sludge.</title>
        <authorList>
            <person name="Im W.-T."/>
        </authorList>
    </citation>
    <scope>NUCLEOTIDE SEQUENCE [LARGE SCALE GENOMIC DNA]</scope>
    <source>
        <strain evidence="3 4">LA-38</strain>
    </source>
</reference>
<accession>A0A372ENJ5</accession>
<keyword evidence="1" id="KW-0560">Oxidoreductase</keyword>
<protein>
    <submittedName>
        <fullName evidence="3">SDR family NAD(P)-dependent oxidoreductase</fullName>
    </submittedName>
</protein>
<comment type="caution">
    <text evidence="3">The sequence shown here is derived from an EMBL/GenBank/DDBJ whole genome shotgun (WGS) entry which is preliminary data.</text>
</comment>
<evidence type="ECO:0000313" key="3">
    <source>
        <dbReference type="EMBL" id="RFP81237.1"/>
    </source>
</evidence>
<evidence type="ECO:0000256" key="2">
    <source>
        <dbReference type="RuleBase" id="RU000363"/>
    </source>
</evidence>
<proteinExistence type="inferred from homology"/>
<dbReference type="PANTHER" id="PTHR43658">
    <property type="entry name" value="SHORT-CHAIN DEHYDROGENASE/REDUCTASE"/>
    <property type="match status" value="1"/>
</dbReference>
<dbReference type="Pfam" id="PF00106">
    <property type="entry name" value="adh_short"/>
    <property type="match status" value="1"/>
</dbReference>
<name>A0A372ENJ5_9BURK</name>